<dbReference type="EMBL" id="BLKS01000001">
    <property type="protein sequence ID" value="GFG49311.1"/>
    <property type="molecule type" value="Genomic_DNA"/>
</dbReference>
<evidence type="ECO:0000256" key="1">
    <source>
        <dbReference type="ARBA" id="ARBA00006484"/>
    </source>
</evidence>
<comment type="caution">
    <text evidence="5">The sequence shown here is derived from an EMBL/GenBank/DDBJ whole genome shotgun (WGS) entry which is preliminary data.</text>
</comment>
<evidence type="ECO:0000259" key="4">
    <source>
        <dbReference type="SMART" id="SM00822"/>
    </source>
</evidence>
<keyword evidence="2" id="KW-0560">Oxidoreductase</keyword>
<dbReference type="AlphaFoldDB" id="A0A7I9VV49"/>
<dbReference type="Gene3D" id="3.40.50.720">
    <property type="entry name" value="NAD(P)-binding Rossmann-like Domain"/>
    <property type="match status" value="1"/>
</dbReference>
<dbReference type="NCBIfam" id="NF005559">
    <property type="entry name" value="PRK07231.1"/>
    <property type="match status" value="1"/>
</dbReference>
<gene>
    <name evidence="5" type="ORF">MAGR_07520</name>
</gene>
<dbReference type="InterPro" id="IPR020904">
    <property type="entry name" value="Sc_DH/Rdtase_CS"/>
</dbReference>
<accession>A0A7I9VV49</accession>
<protein>
    <submittedName>
        <fullName evidence="5">Short-chain dehydrogenase</fullName>
    </submittedName>
</protein>
<evidence type="ECO:0000313" key="5">
    <source>
        <dbReference type="EMBL" id="GFG49311.1"/>
    </source>
</evidence>
<dbReference type="InterPro" id="IPR057326">
    <property type="entry name" value="KR_dom"/>
</dbReference>
<sequence>MAEMSGRVALVTGAASGIGLASAEALARNGAAVALLSRPGDDLETAAARVRGCGGSVVTVAADVADSAAVREAFDRVERDLGPIDAVHNNAGISVVSPLVDTSDEVFRRLVDTNLAGTFFVLREAARVMQPRRSGAIVNTASELALIGQAGYVAYTATKGAILAMTRSAAAELASWGIRVNAVCPGTTKTPMFLAEFDGAADPDAELADNAASVAMQRIAEPAEIAEAVVFLLSQRAGYITGTHLVADGGRTSCVSAGSIGVATPPSHTTGES</sequence>
<dbReference type="PRINTS" id="PR00080">
    <property type="entry name" value="SDRFAMILY"/>
</dbReference>
<dbReference type="PROSITE" id="PS00061">
    <property type="entry name" value="ADH_SHORT"/>
    <property type="match status" value="1"/>
</dbReference>
<feature type="domain" description="Ketoreductase" evidence="4">
    <location>
        <begin position="7"/>
        <end position="186"/>
    </location>
</feature>
<organism evidence="5 6">
    <name type="scientific">Mycolicibacterium agri</name>
    <name type="common">Mycobacterium agri</name>
    <dbReference type="NCBI Taxonomy" id="36811"/>
    <lineage>
        <taxon>Bacteria</taxon>
        <taxon>Bacillati</taxon>
        <taxon>Actinomycetota</taxon>
        <taxon>Actinomycetes</taxon>
        <taxon>Mycobacteriales</taxon>
        <taxon>Mycobacteriaceae</taxon>
        <taxon>Mycolicibacterium</taxon>
    </lineage>
</organism>
<dbReference type="GO" id="GO:0016491">
    <property type="term" value="F:oxidoreductase activity"/>
    <property type="evidence" value="ECO:0007669"/>
    <property type="project" value="UniProtKB-KW"/>
</dbReference>
<dbReference type="InterPro" id="IPR002347">
    <property type="entry name" value="SDR_fam"/>
</dbReference>
<dbReference type="CDD" id="cd05233">
    <property type="entry name" value="SDR_c"/>
    <property type="match status" value="1"/>
</dbReference>
<comment type="similarity">
    <text evidence="1">Belongs to the short-chain dehydrogenases/reductases (SDR) family.</text>
</comment>
<dbReference type="PANTHER" id="PTHR24321:SF8">
    <property type="entry name" value="ESTRADIOL 17-BETA-DEHYDROGENASE 8-RELATED"/>
    <property type="match status" value="1"/>
</dbReference>
<dbReference type="PRINTS" id="PR00081">
    <property type="entry name" value="GDHRDH"/>
</dbReference>
<dbReference type="FunFam" id="3.40.50.720:FF:000084">
    <property type="entry name" value="Short-chain dehydrogenase reductase"/>
    <property type="match status" value="1"/>
</dbReference>
<dbReference type="InterPro" id="IPR036291">
    <property type="entry name" value="NAD(P)-bd_dom_sf"/>
</dbReference>
<dbReference type="SUPFAM" id="SSF51735">
    <property type="entry name" value="NAD(P)-binding Rossmann-fold domains"/>
    <property type="match status" value="1"/>
</dbReference>
<dbReference type="PANTHER" id="PTHR24321">
    <property type="entry name" value="DEHYDROGENASES, SHORT CHAIN"/>
    <property type="match status" value="1"/>
</dbReference>
<evidence type="ECO:0000256" key="3">
    <source>
        <dbReference type="ARBA" id="ARBA00023027"/>
    </source>
</evidence>
<keyword evidence="3" id="KW-0520">NAD</keyword>
<dbReference type="Proteomes" id="UP000465302">
    <property type="component" value="Unassembled WGS sequence"/>
</dbReference>
<dbReference type="SMART" id="SM00822">
    <property type="entry name" value="PKS_KR"/>
    <property type="match status" value="1"/>
</dbReference>
<dbReference type="Pfam" id="PF13561">
    <property type="entry name" value="adh_short_C2"/>
    <property type="match status" value="1"/>
</dbReference>
<evidence type="ECO:0000313" key="6">
    <source>
        <dbReference type="Proteomes" id="UP000465302"/>
    </source>
</evidence>
<dbReference type="RefSeq" id="WP_234816235.1">
    <property type="nucleotide sequence ID" value="NZ_PDCP01000021.1"/>
</dbReference>
<reference evidence="5 6" key="1">
    <citation type="journal article" date="2019" name="Emerg. Microbes Infect.">
        <title>Comprehensive subspecies identification of 175 nontuberculous mycobacteria species based on 7547 genomic profiles.</title>
        <authorList>
            <person name="Matsumoto Y."/>
            <person name="Kinjo T."/>
            <person name="Motooka D."/>
            <person name="Nabeya D."/>
            <person name="Jung N."/>
            <person name="Uechi K."/>
            <person name="Horii T."/>
            <person name="Iida T."/>
            <person name="Fujita J."/>
            <person name="Nakamura S."/>
        </authorList>
    </citation>
    <scope>NUCLEOTIDE SEQUENCE [LARGE SCALE GENOMIC DNA]</scope>
    <source>
        <strain evidence="5 6">JCM 6377</strain>
    </source>
</reference>
<evidence type="ECO:0000256" key="2">
    <source>
        <dbReference type="ARBA" id="ARBA00023002"/>
    </source>
</evidence>
<name>A0A7I9VV49_MYCAG</name>
<proteinExistence type="inferred from homology"/>